<organism evidence="6 7">
    <name type="scientific">Vibrio anguillarum</name>
    <name type="common">Listonella anguillarum</name>
    <dbReference type="NCBI Taxonomy" id="55601"/>
    <lineage>
        <taxon>Bacteria</taxon>
        <taxon>Pseudomonadati</taxon>
        <taxon>Pseudomonadota</taxon>
        <taxon>Gammaproteobacteria</taxon>
        <taxon>Vibrionales</taxon>
        <taxon>Vibrionaceae</taxon>
        <taxon>Vibrio</taxon>
    </lineage>
</organism>
<evidence type="ECO:0000313" key="6">
    <source>
        <dbReference type="EMBL" id="MBT2919802.1"/>
    </source>
</evidence>
<comment type="caution">
    <text evidence="6">The sequence shown here is derived from an EMBL/GenBank/DDBJ whole genome shotgun (WGS) entry which is preliminary data.</text>
</comment>
<evidence type="ECO:0000313" key="7">
    <source>
        <dbReference type="Proteomes" id="UP000078309"/>
    </source>
</evidence>
<comment type="similarity">
    <text evidence="1">Belongs to the ner transcriptional regulatory family.</text>
</comment>
<dbReference type="Pfam" id="PF13693">
    <property type="entry name" value="HTH_35"/>
    <property type="match status" value="1"/>
</dbReference>
<evidence type="ECO:0000256" key="4">
    <source>
        <dbReference type="ARBA" id="ARBA00023163"/>
    </source>
</evidence>
<feature type="domain" description="Ner winged helix-turn-helix DNA-binding" evidence="5">
    <location>
        <begin position="5"/>
        <end position="69"/>
    </location>
</feature>
<dbReference type="InterPro" id="IPR038722">
    <property type="entry name" value="Ner_HTH_dom"/>
</dbReference>
<name>A0ABD4QX12_VIBAN</name>
<dbReference type="GO" id="GO:0003677">
    <property type="term" value="F:DNA binding"/>
    <property type="evidence" value="ECO:0007669"/>
    <property type="project" value="UniProtKB-KW"/>
</dbReference>
<accession>A0ABD4QX12</accession>
<reference evidence="6 7" key="1">
    <citation type="journal article" date="2017" name="J. Fish Dis.">
        <title>Comparative assessment of Vibrio virulence in marine fish larvae.</title>
        <authorList>
            <person name="Ronneseth A."/>
            <person name="Castillo D."/>
            <person name="D'Alvise P."/>
            <person name="Tonnesen O."/>
            <person name="Haugland G."/>
            <person name="Grotkjaer T."/>
            <person name="Engell-Sorensen K."/>
            <person name="Norremark L."/>
            <person name="Bergh O."/>
            <person name="Wergeland H.I."/>
            <person name="Gram L."/>
        </authorList>
    </citation>
    <scope>NUCLEOTIDE SEQUENCE [LARGE SCALE GENOMIC DNA]</scope>
    <source>
        <strain evidence="6 7">90-11-286</strain>
    </source>
</reference>
<protein>
    <submittedName>
        <fullName evidence="6">Helix-turn-helix domain-containing protein</fullName>
    </submittedName>
</protein>
<dbReference type="Proteomes" id="UP000078309">
    <property type="component" value="Unassembled WGS sequence"/>
</dbReference>
<keyword evidence="4" id="KW-0804">Transcription</keyword>
<gene>
    <name evidence="6" type="ORF">PL14_14065</name>
</gene>
<dbReference type="InterPro" id="IPR010982">
    <property type="entry name" value="Lambda_DNA-bd_dom_sf"/>
</dbReference>
<dbReference type="SUPFAM" id="SSF47413">
    <property type="entry name" value="lambda repressor-like DNA-binding domains"/>
    <property type="match status" value="1"/>
</dbReference>
<sequence length="72" mass="7971">MRTEDMHRADIVAALHKKKISLRQLSLKNGLAANTLNNALDRPWPKGEEIIANALGLTPEDIWPARCANRAA</sequence>
<dbReference type="EMBL" id="JAHGUI010000060">
    <property type="protein sequence ID" value="MBT2919802.1"/>
    <property type="molecule type" value="Genomic_DNA"/>
</dbReference>
<keyword evidence="3" id="KW-0238">DNA-binding</keyword>
<keyword evidence="2" id="KW-0805">Transcription regulation</keyword>
<evidence type="ECO:0000256" key="2">
    <source>
        <dbReference type="ARBA" id="ARBA00023015"/>
    </source>
</evidence>
<evidence type="ECO:0000256" key="1">
    <source>
        <dbReference type="ARBA" id="ARBA00006157"/>
    </source>
</evidence>
<evidence type="ECO:0000259" key="5">
    <source>
        <dbReference type="Pfam" id="PF13693"/>
    </source>
</evidence>
<dbReference type="AlphaFoldDB" id="A0ABD4QX12"/>
<dbReference type="Gene3D" id="1.10.260.40">
    <property type="entry name" value="lambda repressor-like DNA-binding domains"/>
    <property type="match status" value="1"/>
</dbReference>
<evidence type="ECO:0000256" key="3">
    <source>
        <dbReference type="ARBA" id="ARBA00023125"/>
    </source>
</evidence>
<proteinExistence type="inferred from homology"/>